<feature type="coiled-coil region" evidence="6">
    <location>
        <begin position="1769"/>
        <end position="1807"/>
    </location>
</feature>
<keyword evidence="6" id="KW-0175">Coiled coil</keyword>
<sequence>MNKERIYNFANYDVTQSYNLEASQMNRDEIYDTQDFEKSHQANFSIENEGDNYQDLGVDLFDFMVQLYYEKNKVKMTRNPQVLFDFFQLLRKQQVENKKNEENRKRTAKDREEFQQKEYMIQELMEKDDSELNEKERFFVAKEKKQRRLREFIDLNVEDVRYTLYIHSHDKEKSEKQDQKISQYFEKDLDKFHQEQQRKKNQKVNVTEAVNRLYYSSQTVNTQIDFQKCEWCYRKKLAHSIMDDYFKNGLEQDEKNDIDAEKKFRHPKKLKEYWPRVKDQKELIQSAIDECFPVNFSDQKKNEALSQVKESKFKEKVIFDDIDKYFRDVFTGFIRQYDQSCGYLPEEQKKEDEQINKNESSKFDKSAKYQNYYKSLKNKQSQDPMIQFMKFYDKLDKRQREFLDVDFEGRENFETQLREFYAQWNEERRQEEIQREKTQQEEEQRMKKYLQKKVFNKQFEPKKTPLEQLKQPKDKYKSGQVMLELHTKFPKDRILNDMIVQEFKQNRLSKFGLEYDVFDSDEEDLIKQRKTPEETITPENVYMIFEQRRQEKIDDLSIIFRDRLDFYQSTNSEEIRKLIQEKKQTNEENKKLIRHLNQAAKQFIEMRKDRKKKTREQKQKGLNEFVSALFQQCEQQYKKVIEKQYPAFRYGLAKNSAFQFKPFPPKFKKDFFEIVRAYARTSIKKQKAKKLPFWAPPSFNIFQKTLNKKIEELSRDYIESVYDKDRPDTSVWDNKICQKEREQIMMKFEEAQNCTFNPSIGYRMNKRNRFIFLRSKINSPLFLEKPKGLELAVSKMGENFKDKYPWLYKKGIIKKAWFLIQNGDIKEAYSSLCDNFHIKSIISHFNPKVTKFLQDNPDSQFYFESIGKKELQEEKLKRENFENPRNRELLKEVYDQLMFMEANERDIIKKVDQFLQRISEDQRNSIQMYKMKKRMTQQLKGQQGDKEESEEIRNKKIELQMIMKQSEGELSKEEQKKLQSQKEEKMLELIKLRSQENQDSVIQGRNQQKSLGGSKKQGEYDGESSSRYSSATQSTYASRRELVKNIMCPLGNSCPGYVGPRWHVSSIKSCVPIGANCVFAHTMQELKFNKEIKAKKAILFSYLKIVADKGYSANQSKPPAWNPAGNKLSSCLGCSQKTACSECKFKTFNKNVILQLRNATSVTNSKICKTESFKKKQENKKISSDNLTFKLGCLQKANIFYKLERYQEAFDVISKAIEQIRKEVETDRIKQLQLENKWKKALNLGSFGGEITAETILMHKSLPKADQHDLQKLELYGIKTGLIGNKKPNTNEFLNYQIEQTYLKIERALQTKDENVDLMKRKIGELEELQEMIEQRDTNLKSNPNMPLEEIEEDVVIDTQNMDKEEIEDKLREKRLKVALRKVKTKMCSNILNNGVCPLGKRCRFAHWANELLLVKPEKLIKNLRNAIEQTEQTKLFQFWNPSGNNIQSCGGCGLCNFCQTKRTNEKIYELFRFATKSTNNKIRQKESYQNKVRQKKQRHLTSDRKYRLLMKTKILVGQGYHQKAFDMIMKAIKLVDMNYKKDELLNYEIEQMYLSLKKYLDEKYQDLVYMNIQIDELKKIQEQAEIVEEQDRSIKPQPPKEIKKTKNHYIIDKEAYVDIAYRYFKNYDYEEGQKLIDKVIDDIDKEPDVEEDPFNATLKQALRNLGGFKKNKKSQIGEENEEDFQNSYEQNRYDDDDNEKGDYHDALNHPLMRFRQNKQDLYSQAMESLRSDDNNDPMIKDQNKKNAIYLLKLAYNYIKIEKQDLTYNQEVNKKARQVKELISKHLNEKNRNYREKQSLLESAEKCIEGQNYNDGFDIILNAIAIIRKEKYVDEEHTKLNKRIDTVYSVLKQGKYNQSLREKPILTPISEPFKEREENETRISAFRNLKHVRDRTLEEKQQQSALDERVFRDPKTIGMVYPNSSIYQIKNAMYKIDQNIQHGVKYPSFVPPSQEKASKLFGEQDRLQRLDEKTLWQQKTILNTQNKDELSQNPFVRKDDNLM</sequence>
<protein>
    <recommendedName>
        <fullName evidence="8">C3H1-type domain-containing protein</fullName>
    </recommendedName>
</protein>
<dbReference type="PANTHER" id="PTHR12547">
    <property type="entry name" value="CCCH ZINC FINGER/TIS11-RELATED"/>
    <property type="match status" value="1"/>
</dbReference>
<feature type="domain" description="C3H1-type" evidence="8">
    <location>
        <begin position="1382"/>
        <end position="1410"/>
    </location>
</feature>
<feature type="compositionally biased region" description="Low complexity" evidence="7">
    <location>
        <begin position="1025"/>
        <end position="1034"/>
    </location>
</feature>
<feature type="coiled-coil region" evidence="6">
    <location>
        <begin position="1309"/>
        <end position="1377"/>
    </location>
</feature>
<evidence type="ECO:0000256" key="6">
    <source>
        <dbReference type="SAM" id="Coils"/>
    </source>
</evidence>
<feature type="coiled-coil region" evidence="6">
    <location>
        <begin position="956"/>
        <end position="995"/>
    </location>
</feature>
<dbReference type="RefSeq" id="XP_001022969.2">
    <property type="nucleotide sequence ID" value="XM_001022969.3"/>
</dbReference>
<dbReference type="Proteomes" id="UP000009168">
    <property type="component" value="Unassembled WGS sequence"/>
</dbReference>
<reference evidence="10" key="1">
    <citation type="journal article" date="2006" name="PLoS Biol.">
        <title>Macronuclear genome sequence of the ciliate Tetrahymena thermophila, a model eukaryote.</title>
        <authorList>
            <person name="Eisen J.A."/>
            <person name="Coyne R.S."/>
            <person name="Wu M."/>
            <person name="Wu D."/>
            <person name="Thiagarajan M."/>
            <person name="Wortman J.R."/>
            <person name="Badger J.H."/>
            <person name="Ren Q."/>
            <person name="Amedeo P."/>
            <person name="Jones K.M."/>
            <person name="Tallon L.J."/>
            <person name="Delcher A.L."/>
            <person name="Salzberg S.L."/>
            <person name="Silva J.C."/>
            <person name="Haas B.J."/>
            <person name="Majoros W.H."/>
            <person name="Farzad M."/>
            <person name="Carlton J.M."/>
            <person name="Smith R.K. Jr."/>
            <person name="Garg J."/>
            <person name="Pearlman R.E."/>
            <person name="Karrer K.M."/>
            <person name="Sun L."/>
            <person name="Manning G."/>
            <person name="Elde N.C."/>
            <person name="Turkewitz A.P."/>
            <person name="Asai D.J."/>
            <person name="Wilkes D.E."/>
            <person name="Wang Y."/>
            <person name="Cai H."/>
            <person name="Collins K."/>
            <person name="Stewart B.A."/>
            <person name="Lee S.R."/>
            <person name="Wilamowska K."/>
            <person name="Weinberg Z."/>
            <person name="Ruzzo W.L."/>
            <person name="Wloga D."/>
            <person name="Gaertig J."/>
            <person name="Frankel J."/>
            <person name="Tsao C.-C."/>
            <person name="Gorovsky M.A."/>
            <person name="Keeling P.J."/>
            <person name="Waller R.F."/>
            <person name="Patron N.J."/>
            <person name="Cherry J.M."/>
            <person name="Stover N.A."/>
            <person name="Krieger C.J."/>
            <person name="del Toro C."/>
            <person name="Ryder H.F."/>
            <person name="Williamson S.C."/>
            <person name="Barbeau R.A."/>
            <person name="Hamilton E.P."/>
            <person name="Orias E."/>
        </authorList>
    </citation>
    <scope>NUCLEOTIDE SEQUENCE [LARGE SCALE GENOMIC DNA]</scope>
    <source>
        <strain evidence="10">SB210</strain>
    </source>
</reference>
<evidence type="ECO:0000256" key="2">
    <source>
        <dbReference type="ARBA" id="ARBA00022737"/>
    </source>
</evidence>
<feature type="zinc finger region" description="C3H1-type" evidence="5">
    <location>
        <begin position="1382"/>
        <end position="1410"/>
    </location>
</feature>
<dbReference type="KEGG" id="tet:TTHERM_00348140"/>
<dbReference type="InterPro" id="IPR036855">
    <property type="entry name" value="Znf_CCCH_sf"/>
</dbReference>
<keyword evidence="10" id="KW-1185">Reference proteome</keyword>
<keyword evidence="3 5" id="KW-0863">Zinc-finger</keyword>
<feature type="region of interest" description="Disordered" evidence="7">
    <location>
        <begin position="1671"/>
        <end position="1703"/>
    </location>
</feature>
<evidence type="ECO:0000256" key="5">
    <source>
        <dbReference type="PROSITE-ProRule" id="PRU00723"/>
    </source>
</evidence>
<feature type="region of interest" description="Disordered" evidence="7">
    <location>
        <begin position="998"/>
        <end position="1034"/>
    </location>
</feature>
<dbReference type="eggNOG" id="ENOG502SHI3">
    <property type="taxonomic scope" value="Eukaryota"/>
</dbReference>
<dbReference type="InterPro" id="IPR000571">
    <property type="entry name" value="Znf_CCCH"/>
</dbReference>
<evidence type="ECO:0000256" key="7">
    <source>
        <dbReference type="SAM" id="MobiDB-lite"/>
    </source>
</evidence>
<proteinExistence type="predicted"/>
<dbReference type="EMBL" id="GG662523">
    <property type="protein sequence ID" value="EAS02724.2"/>
    <property type="molecule type" value="Genomic_DNA"/>
</dbReference>
<evidence type="ECO:0000256" key="4">
    <source>
        <dbReference type="ARBA" id="ARBA00022833"/>
    </source>
</evidence>
<keyword evidence="4 5" id="KW-0862">Zinc</keyword>
<evidence type="ECO:0000256" key="3">
    <source>
        <dbReference type="ARBA" id="ARBA00022771"/>
    </source>
</evidence>
<evidence type="ECO:0000256" key="1">
    <source>
        <dbReference type="ARBA" id="ARBA00022723"/>
    </source>
</evidence>
<evidence type="ECO:0000259" key="8">
    <source>
        <dbReference type="PROSITE" id="PS50103"/>
    </source>
</evidence>
<dbReference type="GO" id="GO:0008270">
    <property type="term" value="F:zinc ion binding"/>
    <property type="evidence" value="ECO:0007669"/>
    <property type="project" value="UniProtKB-KW"/>
</dbReference>
<feature type="coiled-coil region" evidence="6">
    <location>
        <begin position="1203"/>
        <end position="1237"/>
    </location>
</feature>
<dbReference type="PANTHER" id="PTHR12547:SF18">
    <property type="entry name" value="PROTEIN TIS11"/>
    <property type="match status" value="1"/>
</dbReference>
<dbReference type="GO" id="GO:0003729">
    <property type="term" value="F:mRNA binding"/>
    <property type="evidence" value="ECO:0007669"/>
    <property type="project" value="InterPro"/>
</dbReference>
<dbReference type="OrthoDB" id="296454at2759"/>
<name>I7M9S5_TETTS</name>
<feature type="coiled-coil region" evidence="6">
    <location>
        <begin position="575"/>
        <end position="602"/>
    </location>
</feature>
<gene>
    <name evidence="9" type="ORF">TTHERM_00348140</name>
</gene>
<evidence type="ECO:0000313" key="9">
    <source>
        <dbReference type="EMBL" id="EAS02724.2"/>
    </source>
</evidence>
<accession>I7M9S5</accession>
<feature type="compositionally biased region" description="Polar residues" evidence="7">
    <location>
        <begin position="998"/>
        <end position="1011"/>
    </location>
</feature>
<evidence type="ECO:0000313" key="10">
    <source>
        <dbReference type="Proteomes" id="UP000009168"/>
    </source>
</evidence>
<dbReference type="Gene3D" id="4.10.1000.10">
    <property type="entry name" value="Zinc finger, CCCH-type"/>
    <property type="match status" value="1"/>
</dbReference>
<dbReference type="PROSITE" id="PS50103">
    <property type="entry name" value="ZF_C3H1"/>
    <property type="match status" value="1"/>
</dbReference>
<keyword evidence="2" id="KW-0677">Repeat</keyword>
<dbReference type="SUPFAM" id="SSF90229">
    <property type="entry name" value="CCCH zinc finger"/>
    <property type="match status" value="1"/>
</dbReference>
<feature type="coiled-coil region" evidence="6">
    <location>
        <begin position="91"/>
        <end position="118"/>
    </location>
</feature>
<dbReference type="GeneID" id="7836221"/>
<organism evidence="9 10">
    <name type="scientific">Tetrahymena thermophila (strain SB210)</name>
    <dbReference type="NCBI Taxonomy" id="312017"/>
    <lineage>
        <taxon>Eukaryota</taxon>
        <taxon>Sar</taxon>
        <taxon>Alveolata</taxon>
        <taxon>Ciliophora</taxon>
        <taxon>Intramacronucleata</taxon>
        <taxon>Oligohymenophorea</taxon>
        <taxon>Hymenostomatida</taxon>
        <taxon>Tetrahymenina</taxon>
        <taxon>Tetrahymenidae</taxon>
        <taxon>Tetrahymena</taxon>
    </lineage>
</organism>
<dbReference type="InterPro" id="IPR045877">
    <property type="entry name" value="ZFP36-like"/>
</dbReference>
<dbReference type="InParanoid" id="I7M9S5"/>
<keyword evidence="1 5" id="KW-0479">Metal-binding</keyword>